<proteinExistence type="predicted"/>
<sequence>MPSSCCCPATPRIHDAPPPCIQTRSYSSRRELTAQPSAASWPLQPPTSPHRAQASKPSPASCSSPPHRLESQRPS</sequence>
<evidence type="ECO:0000256" key="1">
    <source>
        <dbReference type="SAM" id="MobiDB-lite"/>
    </source>
</evidence>
<reference evidence="2 3" key="1">
    <citation type="journal article" date="2023" name="G3 (Bethesda)">
        <title>A chromosome-length genome assembly and annotation of blackberry (Rubus argutus, cv. 'Hillquist').</title>
        <authorList>
            <person name="Bruna T."/>
            <person name="Aryal R."/>
            <person name="Dudchenko O."/>
            <person name="Sargent D.J."/>
            <person name="Mead D."/>
            <person name="Buti M."/>
            <person name="Cavallini A."/>
            <person name="Hytonen T."/>
            <person name="Andres J."/>
            <person name="Pham M."/>
            <person name="Weisz D."/>
            <person name="Mascagni F."/>
            <person name="Usai G."/>
            <person name="Natali L."/>
            <person name="Bassil N."/>
            <person name="Fernandez G.E."/>
            <person name="Lomsadze A."/>
            <person name="Armour M."/>
            <person name="Olukolu B."/>
            <person name="Poorten T."/>
            <person name="Britton C."/>
            <person name="Davik J."/>
            <person name="Ashrafi H."/>
            <person name="Aiden E.L."/>
            <person name="Borodovsky M."/>
            <person name="Worthington M."/>
        </authorList>
    </citation>
    <scope>NUCLEOTIDE SEQUENCE [LARGE SCALE GENOMIC DNA]</scope>
    <source>
        <strain evidence="2">PI 553951</strain>
    </source>
</reference>
<feature type="compositionally biased region" description="Low complexity" evidence="1">
    <location>
        <begin position="52"/>
        <end position="66"/>
    </location>
</feature>
<gene>
    <name evidence="2" type="ORF">M0R45_006137</name>
</gene>
<dbReference type="EMBL" id="JBEDUW010000001">
    <property type="protein sequence ID" value="KAK9950660.1"/>
    <property type="molecule type" value="Genomic_DNA"/>
</dbReference>
<protein>
    <submittedName>
        <fullName evidence="2">Uncharacterized protein</fullName>
    </submittedName>
</protein>
<comment type="caution">
    <text evidence="2">The sequence shown here is derived from an EMBL/GenBank/DDBJ whole genome shotgun (WGS) entry which is preliminary data.</text>
</comment>
<evidence type="ECO:0000313" key="3">
    <source>
        <dbReference type="Proteomes" id="UP001457282"/>
    </source>
</evidence>
<keyword evidence="3" id="KW-1185">Reference proteome</keyword>
<name>A0AAW1YPP8_RUBAR</name>
<accession>A0AAW1YPP8</accession>
<feature type="region of interest" description="Disordered" evidence="1">
    <location>
        <begin position="1"/>
        <end position="75"/>
    </location>
</feature>
<dbReference type="AlphaFoldDB" id="A0AAW1YPP8"/>
<evidence type="ECO:0000313" key="2">
    <source>
        <dbReference type="EMBL" id="KAK9950660.1"/>
    </source>
</evidence>
<dbReference type="Proteomes" id="UP001457282">
    <property type="component" value="Unassembled WGS sequence"/>
</dbReference>
<organism evidence="2 3">
    <name type="scientific">Rubus argutus</name>
    <name type="common">Southern blackberry</name>
    <dbReference type="NCBI Taxonomy" id="59490"/>
    <lineage>
        <taxon>Eukaryota</taxon>
        <taxon>Viridiplantae</taxon>
        <taxon>Streptophyta</taxon>
        <taxon>Embryophyta</taxon>
        <taxon>Tracheophyta</taxon>
        <taxon>Spermatophyta</taxon>
        <taxon>Magnoliopsida</taxon>
        <taxon>eudicotyledons</taxon>
        <taxon>Gunneridae</taxon>
        <taxon>Pentapetalae</taxon>
        <taxon>rosids</taxon>
        <taxon>fabids</taxon>
        <taxon>Rosales</taxon>
        <taxon>Rosaceae</taxon>
        <taxon>Rosoideae</taxon>
        <taxon>Rosoideae incertae sedis</taxon>
        <taxon>Rubus</taxon>
    </lineage>
</organism>